<feature type="lipid moiety-binding region" description="N-palmitoyl cysteine" evidence="13">
    <location>
        <position position="17"/>
    </location>
</feature>
<dbReference type="CDD" id="cd19438">
    <property type="entry name" value="lipocalin_Blc-like"/>
    <property type="match status" value="1"/>
</dbReference>
<dbReference type="PANTHER" id="PTHR10612:SF34">
    <property type="entry name" value="APOLIPOPROTEIN D"/>
    <property type="match status" value="1"/>
</dbReference>
<dbReference type="PIRSF" id="PIRSF036893">
    <property type="entry name" value="Lipocalin_ApoD"/>
    <property type="match status" value="1"/>
</dbReference>
<dbReference type="PROSITE" id="PS51257">
    <property type="entry name" value="PROKAR_LIPOPROTEIN"/>
    <property type="match status" value="1"/>
</dbReference>
<dbReference type="AlphaFoldDB" id="A0A1H0H5X5"/>
<dbReference type="InterPro" id="IPR000566">
    <property type="entry name" value="Lipocln_cytosolic_FA-bd_dom"/>
</dbReference>
<dbReference type="Proteomes" id="UP000199677">
    <property type="component" value="Unassembled WGS sequence"/>
</dbReference>
<dbReference type="Pfam" id="PF08212">
    <property type="entry name" value="Lipocalin_2"/>
    <property type="match status" value="1"/>
</dbReference>
<keyword evidence="16" id="KW-1185">Reference proteome</keyword>
<keyword evidence="5 12" id="KW-0446">Lipid-binding</keyword>
<proteinExistence type="inferred from homology"/>
<dbReference type="GO" id="GO:0009279">
    <property type="term" value="C:cell outer membrane"/>
    <property type="evidence" value="ECO:0007669"/>
    <property type="project" value="UniProtKB-SubCell"/>
</dbReference>
<dbReference type="PRINTS" id="PR01171">
    <property type="entry name" value="BCTLIPOCALIN"/>
</dbReference>
<evidence type="ECO:0000256" key="11">
    <source>
        <dbReference type="ARBA" id="ARBA00071217"/>
    </source>
</evidence>
<evidence type="ECO:0000256" key="1">
    <source>
        <dbReference type="ARBA" id="ARBA00004459"/>
    </source>
</evidence>
<feature type="domain" description="Lipocalin/cytosolic fatty-acid binding" evidence="14">
    <location>
        <begin position="31"/>
        <end position="170"/>
    </location>
</feature>
<dbReference type="PROSITE" id="PS00213">
    <property type="entry name" value="LIPOCALIN"/>
    <property type="match status" value="1"/>
</dbReference>
<feature type="lipid moiety-binding region" description="S-diacylglycerol cysteine" evidence="13">
    <location>
        <position position="17"/>
    </location>
</feature>
<evidence type="ECO:0000313" key="16">
    <source>
        <dbReference type="Proteomes" id="UP000199677"/>
    </source>
</evidence>
<organism evidence="15 16">
    <name type="scientific">Vreelandella arcis</name>
    <dbReference type="NCBI Taxonomy" id="416873"/>
    <lineage>
        <taxon>Bacteria</taxon>
        <taxon>Pseudomonadati</taxon>
        <taxon>Pseudomonadota</taxon>
        <taxon>Gammaproteobacteria</taxon>
        <taxon>Oceanospirillales</taxon>
        <taxon>Halomonadaceae</taxon>
        <taxon>Vreelandella</taxon>
    </lineage>
</organism>
<dbReference type="RefSeq" id="WP_089707447.1">
    <property type="nucleotide sequence ID" value="NZ_FNII01000014.1"/>
</dbReference>
<evidence type="ECO:0000256" key="3">
    <source>
        <dbReference type="ARBA" id="ARBA00011738"/>
    </source>
</evidence>
<dbReference type="InterPro" id="IPR047202">
    <property type="entry name" value="Lipocalin_Blc-like_dom"/>
</dbReference>
<evidence type="ECO:0000256" key="4">
    <source>
        <dbReference type="ARBA" id="ARBA00022729"/>
    </source>
</evidence>
<keyword evidence="7 13" id="KW-0564">Palmitate</keyword>
<dbReference type="InterPro" id="IPR022272">
    <property type="entry name" value="Lipocalin_CS"/>
</dbReference>
<gene>
    <name evidence="15" type="ORF">SAMN04487951_11455</name>
</gene>
<dbReference type="EMBL" id="FNII01000014">
    <property type="protein sequence ID" value="SDO14525.1"/>
    <property type="molecule type" value="Genomic_DNA"/>
</dbReference>
<name>A0A1H0H5X5_9GAMM</name>
<dbReference type="OrthoDB" id="9793905at2"/>
<evidence type="ECO:0000256" key="5">
    <source>
        <dbReference type="ARBA" id="ARBA00023121"/>
    </source>
</evidence>
<evidence type="ECO:0000259" key="14">
    <source>
        <dbReference type="Pfam" id="PF08212"/>
    </source>
</evidence>
<keyword evidence="6 12" id="KW-0472">Membrane</keyword>
<dbReference type="InterPro" id="IPR002446">
    <property type="entry name" value="Lipocalin_bac"/>
</dbReference>
<dbReference type="GO" id="GO:0008289">
    <property type="term" value="F:lipid binding"/>
    <property type="evidence" value="ECO:0007669"/>
    <property type="project" value="UniProtKB-UniRule"/>
</dbReference>
<dbReference type="PANTHER" id="PTHR10612">
    <property type="entry name" value="APOLIPOPROTEIN D"/>
    <property type="match status" value="1"/>
</dbReference>
<evidence type="ECO:0000256" key="9">
    <source>
        <dbReference type="ARBA" id="ARBA00023288"/>
    </source>
</evidence>
<evidence type="ECO:0000256" key="2">
    <source>
        <dbReference type="ARBA" id="ARBA00006889"/>
    </source>
</evidence>
<comment type="subunit">
    <text evidence="3 12">Homodimer.</text>
</comment>
<dbReference type="Gene3D" id="2.40.128.20">
    <property type="match status" value="1"/>
</dbReference>
<comment type="subcellular location">
    <subcellularLocation>
        <location evidence="1">Cell outer membrane</location>
        <topology evidence="1">Lipid-anchor</topology>
    </subcellularLocation>
</comment>
<evidence type="ECO:0000256" key="12">
    <source>
        <dbReference type="PIRNR" id="PIRNR036893"/>
    </source>
</evidence>
<evidence type="ECO:0000256" key="13">
    <source>
        <dbReference type="PIRSR" id="PIRSR036893-52"/>
    </source>
</evidence>
<reference evidence="16" key="1">
    <citation type="submission" date="2016-10" db="EMBL/GenBank/DDBJ databases">
        <authorList>
            <person name="Varghese N."/>
            <person name="Submissions S."/>
        </authorList>
    </citation>
    <scope>NUCLEOTIDE SEQUENCE [LARGE SCALE GENOMIC DNA]</scope>
    <source>
        <strain evidence="16">CGMCC 1.6494</strain>
    </source>
</reference>
<dbReference type="SUPFAM" id="SSF50814">
    <property type="entry name" value="Lipocalins"/>
    <property type="match status" value="1"/>
</dbReference>
<evidence type="ECO:0000313" key="15">
    <source>
        <dbReference type="EMBL" id="SDO14525.1"/>
    </source>
</evidence>
<evidence type="ECO:0000256" key="10">
    <source>
        <dbReference type="ARBA" id="ARBA00057024"/>
    </source>
</evidence>
<keyword evidence="4" id="KW-0732">Signal</keyword>
<dbReference type="FunFam" id="2.40.128.20:FF:000002">
    <property type="entry name" value="Outer membrane lipoprotein Blc"/>
    <property type="match status" value="1"/>
</dbReference>
<dbReference type="InterPro" id="IPR012674">
    <property type="entry name" value="Calycin"/>
</dbReference>
<evidence type="ECO:0000256" key="8">
    <source>
        <dbReference type="ARBA" id="ARBA00023237"/>
    </source>
</evidence>
<protein>
    <recommendedName>
        <fullName evidence="11 12">Outer membrane lipoprotein Blc</fullName>
    </recommendedName>
</protein>
<sequence>MLKPWTVVLSGAVLAGCTGIPDGTQPVTNFELNRYLGQWYEIARLDHSFEEGLDCVTASYSLRDDGGVKVINRGYNLEEKAWDEAEGRAYFIDDETVGRLKVSFFGPFYGGYNVLELDDDYQWALVAGPNRDYLWILARTPTLESDVENLLRQRAAELDFATDELIDVKQGEACPPNV</sequence>
<evidence type="ECO:0000256" key="7">
    <source>
        <dbReference type="ARBA" id="ARBA00023139"/>
    </source>
</evidence>
<dbReference type="GO" id="GO:0006950">
    <property type="term" value="P:response to stress"/>
    <property type="evidence" value="ECO:0007669"/>
    <property type="project" value="UniProtKB-ARBA"/>
</dbReference>
<comment type="function">
    <text evidence="10 12">Involved in the storage or transport of lipids necessary for membrane maintenance under stressful conditions. Displays a binding preference for lysophospholipids.</text>
</comment>
<comment type="similarity">
    <text evidence="2 12">Belongs to the calycin superfamily. Lipocalin family.</text>
</comment>
<keyword evidence="9 12" id="KW-0449">Lipoprotein</keyword>
<dbReference type="STRING" id="416873.SAMN04487951_11455"/>
<keyword evidence="8 12" id="KW-0998">Cell outer membrane</keyword>
<accession>A0A1H0H5X5</accession>
<evidence type="ECO:0000256" key="6">
    <source>
        <dbReference type="ARBA" id="ARBA00023136"/>
    </source>
</evidence>
<dbReference type="InterPro" id="IPR022271">
    <property type="entry name" value="Lipocalin_ApoD"/>
</dbReference>